<keyword evidence="1" id="KW-0472">Membrane</keyword>
<gene>
    <name evidence="3 4" type="primary">LOC117183344</name>
</gene>
<dbReference type="Proteomes" id="UP000001819">
    <property type="component" value="Chromosome 2"/>
</dbReference>
<dbReference type="RefSeq" id="XP_033232888.1">
    <property type="nucleotide sequence ID" value="XM_033376997.1"/>
</dbReference>
<keyword evidence="1" id="KW-0812">Transmembrane</keyword>
<evidence type="ECO:0000313" key="4">
    <source>
        <dbReference type="RefSeq" id="XP_033232888.1"/>
    </source>
</evidence>
<keyword evidence="1" id="KW-1133">Transmembrane helix</keyword>
<dbReference type="RefSeq" id="XP_033232887.1">
    <property type="nucleotide sequence ID" value="XM_033376996.1"/>
</dbReference>
<dbReference type="AlphaFoldDB" id="A0A6I8VPU7"/>
<evidence type="ECO:0000313" key="3">
    <source>
        <dbReference type="RefSeq" id="XP_033232887.1"/>
    </source>
</evidence>
<feature type="transmembrane region" description="Helical" evidence="1">
    <location>
        <begin position="61"/>
        <end position="85"/>
    </location>
</feature>
<protein>
    <submittedName>
        <fullName evidence="3 4">Uncharacterized protein</fullName>
    </submittedName>
</protein>
<dbReference type="KEGG" id="dpo:117183344"/>
<keyword evidence="2" id="KW-1185">Reference proteome</keyword>
<evidence type="ECO:0000313" key="2">
    <source>
        <dbReference type="Proteomes" id="UP000001819"/>
    </source>
</evidence>
<sequence>MTGCSVFVSNGSEPQGALGVLSRAKKLHSCKMISECIADVEKVGLKAYRYFQPPTPEPPVIVVWTSHCAHWVGVLAGPIILALLFKLIYDTIQIRSATNVGVDPAEKSELAKGEGLVPAEQDIERPAAAGAARKKGGDAWYWDPLRGFNLR</sequence>
<name>A0A6I8VPU7_DROPS</name>
<accession>A0A6I8VPU7</accession>
<proteinExistence type="predicted"/>
<evidence type="ECO:0000256" key="1">
    <source>
        <dbReference type="SAM" id="Phobius"/>
    </source>
</evidence>
<reference evidence="3 4" key="2">
    <citation type="submission" date="2025-04" db="UniProtKB">
        <authorList>
            <consortium name="RefSeq"/>
        </authorList>
    </citation>
    <scope>IDENTIFICATION</scope>
    <source>
        <strain evidence="3 4">MV-25-SWS-2005</strain>
        <tissue evidence="3 4">Whole body</tissue>
    </source>
</reference>
<reference evidence="2" key="1">
    <citation type="submission" date="2024-06" db="UniProtKB">
        <authorList>
            <consortium name="RefSeq"/>
        </authorList>
    </citation>
    <scope>NUCLEOTIDE SEQUENCE [LARGE SCALE GENOMIC DNA]</scope>
    <source>
        <strain evidence="2">MV2-25</strain>
    </source>
</reference>
<organism evidence="2 4">
    <name type="scientific">Drosophila pseudoobscura pseudoobscura</name>
    <name type="common">Fruit fly</name>
    <dbReference type="NCBI Taxonomy" id="46245"/>
    <lineage>
        <taxon>Eukaryota</taxon>
        <taxon>Metazoa</taxon>
        <taxon>Ecdysozoa</taxon>
        <taxon>Arthropoda</taxon>
        <taxon>Hexapoda</taxon>
        <taxon>Insecta</taxon>
        <taxon>Pterygota</taxon>
        <taxon>Neoptera</taxon>
        <taxon>Endopterygota</taxon>
        <taxon>Diptera</taxon>
        <taxon>Brachycera</taxon>
        <taxon>Muscomorpha</taxon>
        <taxon>Ephydroidea</taxon>
        <taxon>Drosophilidae</taxon>
        <taxon>Drosophila</taxon>
        <taxon>Sophophora</taxon>
    </lineage>
</organism>